<gene>
    <name evidence="1" type="ORF">HORIV_72650</name>
</gene>
<proteinExistence type="predicted"/>
<name>A0ABM7GTB2_9GAMM</name>
<evidence type="ECO:0000313" key="2">
    <source>
        <dbReference type="Proteomes" id="UP000289555"/>
    </source>
</evidence>
<dbReference type="EMBL" id="AP019416">
    <property type="protein sequence ID" value="BBI54844.1"/>
    <property type="molecule type" value="Genomic_DNA"/>
</dbReference>
<keyword evidence="2" id="KW-1185">Reference proteome</keyword>
<evidence type="ECO:0000313" key="1">
    <source>
        <dbReference type="EMBL" id="BBI54844.1"/>
    </source>
</evidence>
<organism evidence="1 2">
    <name type="scientific">Vreelandella olivaria</name>
    <dbReference type="NCBI Taxonomy" id="390919"/>
    <lineage>
        <taxon>Bacteria</taxon>
        <taxon>Pseudomonadati</taxon>
        <taxon>Pseudomonadota</taxon>
        <taxon>Gammaproteobacteria</taxon>
        <taxon>Oceanospirillales</taxon>
        <taxon>Halomonadaceae</taxon>
        <taxon>Vreelandella</taxon>
    </lineage>
</organism>
<accession>A0ABM7GTB2</accession>
<protein>
    <submittedName>
        <fullName evidence="1">Uncharacterized protein</fullName>
    </submittedName>
</protein>
<reference evidence="2" key="1">
    <citation type="journal article" date="2019" name="Microbiol. Resour. Announc.">
        <title>Complete Genome Sequence of Halomonas olivaria, a Moderately Halophilic Bacterium Isolated from Olive Processing Effluents, Obtained by Nanopore Sequencing.</title>
        <authorList>
            <person name="Nagata S."/>
            <person name="Ii K.M."/>
            <person name="Tsukimi T."/>
            <person name="Miura M.C."/>
            <person name="Galipon J."/>
            <person name="Arakawa K."/>
        </authorList>
    </citation>
    <scope>NUCLEOTIDE SEQUENCE [LARGE SCALE GENOMIC DNA]</scope>
    <source>
        <strain evidence="2">TYRC17</strain>
    </source>
</reference>
<dbReference type="Proteomes" id="UP000289555">
    <property type="component" value="Chromosome"/>
</dbReference>
<sequence length="72" mass="8333">MNQAELNKEELCRFICQELPSHRLQQMLESIEAAFQKSDSHLKETYRHVPWQARAAVTSFHRAGSPAKPAKR</sequence>